<name>A0A2X4T7E7_SALER</name>
<protein>
    <submittedName>
        <fullName evidence="1">Transposase</fullName>
    </submittedName>
</protein>
<evidence type="ECO:0000313" key="2">
    <source>
        <dbReference type="Proteomes" id="UP000248731"/>
    </source>
</evidence>
<gene>
    <name evidence="1" type="ORF">NCTC7307_02280</name>
</gene>
<proteinExistence type="predicted"/>
<evidence type="ECO:0000313" key="1">
    <source>
        <dbReference type="EMBL" id="SQI23221.1"/>
    </source>
</evidence>
<dbReference type="AlphaFoldDB" id="A0A2X4T7E7"/>
<dbReference type="Proteomes" id="UP000248731">
    <property type="component" value="Chromosome 1"/>
</dbReference>
<accession>A0A2X4T7E7</accession>
<sequence length="68" mass="8316">MKYVFIEKHQAEFSIKAMCRVLQVARSGWYIWHQRRHQINRRQHFRLVCDNVVRRHSVTQNSATVRHA</sequence>
<organism evidence="1 2">
    <name type="scientific">Salmonella enterica subsp. arizonae</name>
    <dbReference type="NCBI Taxonomy" id="59203"/>
    <lineage>
        <taxon>Bacteria</taxon>
        <taxon>Pseudomonadati</taxon>
        <taxon>Pseudomonadota</taxon>
        <taxon>Gammaproteobacteria</taxon>
        <taxon>Enterobacterales</taxon>
        <taxon>Enterobacteriaceae</taxon>
        <taxon>Salmonella</taxon>
    </lineage>
</organism>
<reference evidence="1 2" key="1">
    <citation type="submission" date="2018-06" db="EMBL/GenBank/DDBJ databases">
        <authorList>
            <consortium name="Pathogen Informatics"/>
            <person name="Doyle S."/>
        </authorList>
    </citation>
    <scope>NUCLEOTIDE SEQUENCE [LARGE SCALE GENOMIC DNA]</scope>
    <source>
        <strain evidence="1 2">NCTC7307</strain>
    </source>
</reference>
<dbReference type="EMBL" id="LS483466">
    <property type="protein sequence ID" value="SQI23221.1"/>
    <property type="molecule type" value="Genomic_DNA"/>
</dbReference>
<keyword evidence="2" id="KW-1185">Reference proteome</keyword>